<accession>A0ABD2PDG0</accession>
<dbReference type="EMBL" id="JABFTP020000185">
    <property type="protein sequence ID" value="KAL3288818.1"/>
    <property type="molecule type" value="Genomic_DNA"/>
</dbReference>
<sequence>MLSTKQQQVLSNSNKPQKLLSLIYYPTKKLCRYNHKQYLSSNNGKEDNVVNAVYANTERELRNNKYNPTLSQPLVNQNTENCNNKQPFNNFEIPVVPEVASINSESKYKVVSYKKKRKPEILGNQKHSSQNTVAKIASVHISRIDPSSTVESIGNHLKENGIEQYQVKIGFSTSLHQRDAQQAKLLAFLENGEEPQL</sequence>
<organism evidence="1 2">
    <name type="scientific">Cryptolaemus montrouzieri</name>
    <dbReference type="NCBI Taxonomy" id="559131"/>
    <lineage>
        <taxon>Eukaryota</taxon>
        <taxon>Metazoa</taxon>
        <taxon>Ecdysozoa</taxon>
        <taxon>Arthropoda</taxon>
        <taxon>Hexapoda</taxon>
        <taxon>Insecta</taxon>
        <taxon>Pterygota</taxon>
        <taxon>Neoptera</taxon>
        <taxon>Endopterygota</taxon>
        <taxon>Coleoptera</taxon>
        <taxon>Polyphaga</taxon>
        <taxon>Cucujiformia</taxon>
        <taxon>Coccinelloidea</taxon>
        <taxon>Coccinellidae</taxon>
        <taxon>Scymninae</taxon>
        <taxon>Scymnini</taxon>
        <taxon>Cryptolaemus</taxon>
    </lineage>
</organism>
<evidence type="ECO:0000313" key="1">
    <source>
        <dbReference type="EMBL" id="KAL3288818.1"/>
    </source>
</evidence>
<proteinExistence type="predicted"/>
<evidence type="ECO:0000313" key="2">
    <source>
        <dbReference type="Proteomes" id="UP001516400"/>
    </source>
</evidence>
<dbReference type="AlphaFoldDB" id="A0ABD2PDG0"/>
<name>A0ABD2PDG0_9CUCU</name>
<reference evidence="1 2" key="1">
    <citation type="journal article" date="2021" name="BMC Biol.">
        <title>Horizontally acquired antibacterial genes associated with adaptive radiation of ladybird beetles.</title>
        <authorList>
            <person name="Li H.S."/>
            <person name="Tang X.F."/>
            <person name="Huang Y.H."/>
            <person name="Xu Z.Y."/>
            <person name="Chen M.L."/>
            <person name="Du X.Y."/>
            <person name="Qiu B.Y."/>
            <person name="Chen P.T."/>
            <person name="Zhang W."/>
            <person name="Slipinski A."/>
            <person name="Escalona H.E."/>
            <person name="Waterhouse R.M."/>
            <person name="Zwick A."/>
            <person name="Pang H."/>
        </authorList>
    </citation>
    <scope>NUCLEOTIDE SEQUENCE [LARGE SCALE GENOMIC DNA]</scope>
    <source>
        <strain evidence="1">SYSU2018</strain>
    </source>
</reference>
<protein>
    <submittedName>
        <fullName evidence="1">Uncharacterized protein</fullName>
    </submittedName>
</protein>
<dbReference type="Proteomes" id="UP001516400">
    <property type="component" value="Unassembled WGS sequence"/>
</dbReference>
<keyword evidence="2" id="KW-1185">Reference proteome</keyword>
<gene>
    <name evidence="1" type="ORF">HHI36_003251</name>
</gene>
<comment type="caution">
    <text evidence="1">The sequence shown here is derived from an EMBL/GenBank/DDBJ whole genome shotgun (WGS) entry which is preliminary data.</text>
</comment>